<dbReference type="GO" id="GO:0003700">
    <property type="term" value="F:DNA-binding transcription factor activity"/>
    <property type="evidence" value="ECO:0007669"/>
    <property type="project" value="InterPro"/>
</dbReference>
<keyword evidence="3" id="KW-0238">DNA-binding</keyword>
<dbReference type="InterPro" id="IPR001761">
    <property type="entry name" value="Peripla_BP/Lac1_sug-bd_dom"/>
</dbReference>
<dbReference type="SUPFAM" id="SSF46785">
    <property type="entry name" value="Winged helix' DNA-binding domain"/>
    <property type="match status" value="1"/>
</dbReference>
<dbReference type="Gene3D" id="3.40.50.2300">
    <property type="match status" value="2"/>
</dbReference>
<keyword evidence="1" id="KW-0678">Repressor</keyword>
<dbReference type="GO" id="GO:0000976">
    <property type="term" value="F:transcription cis-regulatory region binding"/>
    <property type="evidence" value="ECO:0007669"/>
    <property type="project" value="TreeGrafter"/>
</dbReference>
<dbReference type="InterPro" id="IPR028082">
    <property type="entry name" value="Peripla_BP_I"/>
</dbReference>
<evidence type="ECO:0000313" key="6">
    <source>
        <dbReference type="EMBL" id="GKG99905.1"/>
    </source>
</evidence>
<accession>A0AA37N6U2</accession>
<comment type="caution">
    <text evidence="6">The sequence shown here is derived from an EMBL/GenBank/DDBJ whole genome shotgun (WGS) entry which is preliminary data.</text>
</comment>
<dbReference type="AlphaFoldDB" id="A0AA37N6U2"/>
<name>A0AA37N6U2_9FIRM</name>
<dbReference type="PRINTS" id="PR00035">
    <property type="entry name" value="HTHGNTR"/>
</dbReference>
<dbReference type="SUPFAM" id="SSF53822">
    <property type="entry name" value="Periplasmic binding protein-like I"/>
    <property type="match status" value="1"/>
</dbReference>
<keyword evidence="2" id="KW-0805">Transcription regulation</keyword>
<evidence type="ECO:0000259" key="5">
    <source>
        <dbReference type="PROSITE" id="PS50949"/>
    </source>
</evidence>
<dbReference type="Proteomes" id="UP001055091">
    <property type="component" value="Unassembled WGS sequence"/>
</dbReference>
<feature type="domain" description="HTH gntR-type" evidence="5">
    <location>
        <begin position="4"/>
        <end position="72"/>
    </location>
</feature>
<dbReference type="InterPro" id="IPR036390">
    <property type="entry name" value="WH_DNA-bd_sf"/>
</dbReference>
<dbReference type="FunFam" id="1.10.10.10:FF:000079">
    <property type="entry name" value="GntR family transcriptional regulator"/>
    <property type="match status" value="1"/>
</dbReference>
<dbReference type="PANTHER" id="PTHR30146:SF95">
    <property type="entry name" value="RIBOSE OPERON REPRESSOR"/>
    <property type="match status" value="1"/>
</dbReference>
<keyword evidence="4" id="KW-0804">Transcription</keyword>
<sequence length="366" mass="41540">MNSIPLYKQIIEDILSRIHDGSLQPGDRIPSERELAEQYLVSHITSKNALAELADKGYITRQKGKGSFVSPMEQLQMIAEFNSTINHRTILKAKTIGLIMPSMKTSIDQQLLNCIEEELNDTDYILAVTITRENQELESAAIHKLKERGVSGLIIFPTEHEMYNEDILKLNLTDFPFVLIDRYLKGIRCSCVYTDNEEITKTAVRHLLSQGIVQPAFLSPDSHNTVTSDRLSGFKAALEEGGLLLPPEHQCLIPLSVTDPAEKEALLAKYLDSHPEIDGLFCVNREFTKYISRILDRRGWWDRYRITAFDYPDDRRISHVRQDIPLIAQACVTRLIELIQGKKEYGHIVIPASFVPQDTKVPSPAK</sequence>
<dbReference type="CDD" id="cd07377">
    <property type="entry name" value="WHTH_GntR"/>
    <property type="match status" value="1"/>
</dbReference>
<dbReference type="SMART" id="SM00345">
    <property type="entry name" value="HTH_GNTR"/>
    <property type="match status" value="1"/>
</dbReference>
<evidence type="ECO:0000256" key="4">
    <source>
        <dbReference type="ARBA" id="ARBA00023163"/>
    </source>
</evidence>
<dbReference type="RefSeq" id="WP_138312146.1">
    <property type="nucleotide sequence ID" value="NZ_BQNJ01000001.1"/>
</dbReference>
<organism evidence="6 7">
    <name type="scientific">Hungatella hathewayi</name>
    <dbReference type="NCBI Taxonomy" id="154046"/>
    <lineage>
        <taxon>Bacteria</taxon>
        <taxon>Bacillati</taxon>
        <taxon>Bacillota</taxon>
        <taxon>Clostridia</taxon>
        <taxon>Lachnospirales</taxon>
        <taxon>Lachnospiraceae</taxon>
        <taxon>Hungatella</taxon>
    </lineage>
</organism>
<dbReference type="Gene3D" id="1.10.10.10">
    <property type="entry name" value="Winged helix-like DNA-binding domain superfamily/Winged helix DNA-binding domain"/>
    <property type="match status" value="1"/>
</dbReference>
<evidence type="ECO:0000256" key="3">
    <source>
        <dbReference type="ARBA" id="ARBA00023125"/>
    </source>
</evidence>
<dbReference type="EMBL" id="BQNJ01000001">
    <property type="protein sequence ID" value="GKG99905.1"/>
    <property type="molecule type" value="Genomic_DNA"/>
</dbReference>
<proteinExistence type="predicted"/>
<dbReference type="CDD" id="cd06267">
    <property type="entry name" value="PBP1_LacI_sugar_binding-like"/>
    <property type="match status" value="1"/>
</dbReference>
<gene>
    <name evidence="6" type="ORF">CE91St55_18870</name>
</gene>
<dbReference type="PANTHER" id="PTHR30146">
    <property type="entry name" value="LACI-RELATED TRANSCRIPTIONAL REPRESSOR"/>
    <property type="match status" value="1"/>
</dbReference>
<dbReference type="PROSITE" id="PS50949">
    <property type="entry name" value="HTH_GNTR"/>
    <property type="match status" value="1"/>
</dbReference>
<evidence type="ECO:0000256" key="1">
    <source>
        <dbReference type="ARBA" id="ARBA00022491"/>
    </source>
</evidence>
<evidence type="ECO:0000313" key="7">
    <source>
        <dbReference type="Proteomes" id="UP001055091"/>
    </source>
</evidence>
<reference evidence="6" key="1">
    <citation type="submission" date="2022-01" db="EMBL/GenBank/DDBJ databases">
        <title>Novel bile acid biosynthetic pathways are enriched in the microbiome of centenarians.</title>
        <authorList>
            <person name="Sato Y."/>
            <person name="Atarashi K."/>
            <person name="Plichta R.D."/>
            <person name="Arai Y."/>
            <person name="Sasajima S."/>
            <person name="Kearney M.S."/>
            <person name="Suda W."/>
            <person name="Takeshita K."/>
            <person name="Sasaki T."/>
            <person name="Okamoto S."/>
            <person name="Skelly N.A."/>
            <person name="Okamura Y."/>
            <person name="Vlamakis H."/>
            <person name="Li Y."/>
            <person name="Tanoue T."/>
            <person name="Takei H."/>
            <person name="Nittono H."/>
            <person name="Narushima S."/>
            <person name="Irie J."/>
            <person name="Itoh H."/>
            <person name="Moriya K."/>
            <person name="Sugiura Y."/>
            <person name="Suematsu M."/>
            <person name="Moritoki N."/>
            <person name="Shibata S."/>
            <person name="Littman R.D."/>
            <person name="Fischbach A.M."/>
            <person name="Uwamino Y."/>
            <person name="Inoue T."/>
            <person name="Honda A."/>
            <person name="Hattori M."/>
            <person name="Murai T."/>
            <person name="Xavier J.R."/>
            <person name="Hirose N."/>
            <person name="Honda K."/>
        </authorList>
    </citation>
    <scope>NUCLEOTIDE SEQUENCE</scope>
    <source>
        <strain evidence="6">CE91-St55</strain>
    </source>
</reference>
<dbReference type="InterPro" id="IPR036388">
    <property type="entry name" value="WH-like_DNA-bd_sf"/>
</dbReference>
<dbReference type="Pfam" id="PF00392">
    <property type="entry name" value="GntR"/>
    <property type="match status" value="1"/>
</dbReference>
<evidence type="ECO:0000256" key="2">
    <source>
        <dbReference type="ARBA" id="ARBA00023015"/>
    </source>
</evidence>
<protein>
    <recommendedName>
        <fullName evidence="5">HTH gntR-type domain-containing protein</fullName>
    </recommendedName>
</protein>
<dbReference type="InterPro" id="IPR000524">
    <property type="entry name" value="Tscrpt_reg_HTH_GntR"/>
</dbReference>
<dbReference type="Pfam" id="PF00532">
    <property type="entry name" value="Peripla_BP_1"/>
    <property type="match status" value="1"/>
</dbReference>